<evidence type="ECO:0000313" key="1">
    <source>
        <dbReference type="EMBL" id="KAL3605034.1"/>
    </source>
</evidence>
<comment type="caution">
    <text evidence="1">The sequence shown here is derived from an EMBL/GenBank/DDBJ whole genome shotgun (WGS) entry which is preliminary data.</text>
</comment>
<keyword evidence="2" id="KW-1185">Reference proteome</keyword>
<accession>A0ACC4CUH1</accession>
<dbReference type="Proteomes" id="UP000309997">
    <property type="component" value="Unassembled WGS sequence"/>
</dbReference>
<protein>
    <submittedName>
        <fullName evidence="1">Uncharacterized protein</fullName>
    </submittedName>
</protein>
<organism evidence="1 2">
    <name type="scientific">Populus alba</name>
    <name type="common">White poplar</name>
    <dbReference type="NCBI Taxonomy" id="43335"/>
    <lineage>
        <taxon>Eukaryota</taxon>
        <taxon>Viridiplantae</taxon>
        <taxon>Streptophyta</taxon>
        <taxon>Embryophyta</taxon>
        <taxon>Tracheophyta</taxon>
        <taxon>Spermatophyta</taxon>
        <taxon>Magnoliopsida</taxon>
        <taxon>eudicotyledons</taxon>
        <taxon>Gunneridae</taxon>
        <taxon>Pentapetalae</taxon>
        <taxon>rosids</taxon>
        <taxon>fabids</taxon>
        <taxon>Malpighiales</taxon>
        <taxon>Salicaceae</taxon>
        <taxon>Saliceae</taxon>
        <taxon>Populus</taxon>
    </lineage>
</organism>
<proteinExistence type="predicted"/>
<sequence length="68" mass="7912">MNDQSSFVLFWCWSDDIAVVDWISKTLLSFGHLLLFWFGRNRAEAFGSMLAILLARVELEQVVHTSRH</sequence>
<reference evidence="1 2" key="1">
    <citation type="journal article" date="2024" name="Plant Biotechnol. J.">
        <title>Genome and CRISPR/Cas9 system of a widespread forest tree (Populus alba) in the world.</title>
        <authorList>
            <person name="Liu Y.J."/>
            <person name="Jiang P.F."/>
            <person name="Han X.M."/>
            <person name="Li X.Y."/>
            <person name="Wang H.M."/>
            <person name="Wang Y.J."/>
            <person name="Wang X.X."/>
            <person name="Zeng Q.Y."/>
        </authorList>
    </citation>
    <scope>NUCLEOTIDE SEQUENCE [LARGE SCALE GENOMIC DNA]</scope>
    <source>
        <strain evidence="2">cv. PAL-ZL1</strain>
    </source>
</reference>
<evidence type="ECO:0000313" key="2">
    <source>
        <dbReference type="Proteomes" id="UP000309997"/>
    </source>
</evidence>
<dbReference type="EMBL" id="RCHU02000002">
    <property type="protein sequence ID" value="KAL3605034.1"/>
    <property type="molecule type" value="Genomic_DNA"/>
</dbReference>
<name>A0ACC4CUH1_POPAL</name>
<gene>
    <name evidence="1" type="ORF">D5086_005893</name>
</gene>